<gene>
    <name evidence="2" type="ORF">C1I89_31840</name>
</gene>
<evidence type="ECO:0000313" key="3">
    <source>
        <dbReference type="Proteomes" id="UP000235994"/>
    </source>
</evidence>
<feature type="coiled-coil region" evidence="1">
    <location>
        <begin position="15"/>
        <end position="84"/>
    </location>
</feature>
<feature type="non-terminal residue" evidence="2">
    <location>
        <position position="1"/>
    </location>
</feature>
<evidence type="ECO:0000313" key="2">
    <source>
        <dbReference type="EMBL" id="PND29928.1"/>
    </source>
</evidence>
<keyword evidence="1" id="KW-0175">Coiled coil</keyword>
<reference evidence="2 3" key="1">
    <citation type="submission" date="2018-01" db="EMBL/GenBank/DDBJ databases">
        <title>The draft genome of an aniline degradation strain ANB-1.</title>
        <authorList>
            <person name="Zhang L."/>
            <person name="Jiang J."/>
        </authorList>
    </citation>
    <scope>NUCLEOTIDE SEQUENCE [LARGE SCALE GENOMIC DNA]</scope>
    <source>
        <strain evidence="2 3">ANB-1</strain>
    </source>
</reference>
<protein>
    <submittedName>
        <fullName evidence="2">Uncharacterized protein</fullName>
    </submittedName>
</protein>
<organism evidence="2 3">
    <name type="scientific">Achromobacter pulmonis</name>
    <dbReference type="NCBI Taxonomy" id="1389932"/>
    <lineage>
        <taxon>Bacteria</taxon>
        <taxon>Pseudomonadati</taxon>
        <taxon>Pseudomonadota</taxon>
        <taxon>Betaproteobacteria</taxon>
        <taxon>Burkholderiales</taxon>
        <taxon>Alcaligenaceae</taxon>
        <taxon>Achromobacter</taxon>
    </lineage>
</organism>
<keyword evidence="3" id="KW-1185">Reference proteome</keyword>
<sequence length="91" mass="10326">AASRAGELEVHRAAKLQLEQEKAAVAVRLEEALRRADEQKKQLNELQQQLLARQNAEAELVTRNQAMRDELSRAEAQLDLIKQMLLGQPQK</sequence>
<dbReference type="EMBL" id="POQS01000014">
    <property type="protein sequence ID" value="PND29928.1"/>
    <property type="molecule type" value="Genomic_DNA"/>
</dbReference>
<evidence type="ECO:0000256" key="1">
    <source>
        <dbReference type="SAM" id="Coils"/>
    </source>
</evidence>
<dbReference type="AlphaFoldDB" id="A0A2N8K902"/>
<name>A0A2N8K902_9BURK</name>
<accession>A0A2N8K902</accession>
<dbReference type="RefSeq" id="WP_219929628.1">
    <property type="nucleotide sequence ID" value="NZ_POQS01000014.1"/>
</dbReference>
<comment type="caution">
    <text evidence="2">The sequence shown here is derived from an EMBL/GenBank/DDBJ whole genome shotgun (WGS) entry which is preliminary data.</text>
</comment>
<proteinExistence type="predicted"/>
<dbReference type="Proteomes" id="UP000235994">
    <property type="component" value="Unassembled WGS sequence"/>
</dbReference>